<protein>
    <recommendedName>
        <fullName evidence="4">Lipoprotein</fullName>
    </recommendedName>
</protein>
<gene>
    <name evidence="2" type="ordered locus">Nitsa_0256</name>
</gene>
<dbReference type="RefSeq" id="WP_013553225.1">
    <property type="nucleotide sequence ID" value="NC_014935.1"/>
</dbReference>
<dbReference type="HOGENOM" id="CLU_577258_0_0_7"/>
<proteinExistence type="predicted"/>
<accession>E6WZE8</accession>
<evidence type="ECO:0000256" key="1">
    <source>
        <dbReference type="SAM" id="MobiDB-lite"/>
    </source>
</evidence>
<organism evidence="2 3">
    <name type="scientific">Nitratifractor salsuginis (strain DSM 16511 / JCM 12458 / E9I37-1)</name>
    <dbReference type="NCBI Taxonomy" id="749222"/>
    <lineage>
        <taxon>Bacteria</taxon>
        <taxon>Pseudomonadati</taxon>
        <taxon>Campylobacterota</taxon>
        <taxon>Epsilonproteobacteria</taxon>
        <taxon>Campylobacterales</taxon>
        <taxon>Sulfurovaceae</taxon>
        <taxon>Nitratifractor</taxon>
    </lineage>
</organism>
<reference evidence="3" key="2">
    <citation type="submission" date="2011-01" db="EMBL/GenBank/DDBJ databases">
        <title>The complete genome of Nitratifractor salsuginis DSM 16511.</title>
        <authorList>
            <consortium name="US DOE Joint Genome Institute (JGI-PGF)"/>
            <person name="Lucas S."/>
            <person name="Copeland A."/>
            <person name="Lapidus A."/>
            <person name="Bruce D."/>
            <person name="Goodwin L."/>
            <person name="Pitluck S."/>
            <person name="Kyrpides N."/>
            <person name="Mavromatis K."/>
            <person name="Ivanova N."/>
            <person name="Mikhailova N."/>
            <person name="Zeytun A."/>
            <person name="Detter J.C."/>
            <person name="Tapia R."/>
            <person name="Han C."/>
            <person name="Land M."/>
            <person name="Hauser L."/>
            <person name="Markowitz V."/>
            <person name="Cheng J.-F."/>
            <person name="Hugenholtz P."/>
            <person name="Woyke T."/>
            <person name="Wu D."/>
            <person name="Tindall B."/>
            <person name="Schuetze A."/>
            <person name="Brambilla E."/>
            <person name="Klenk H.-P."/>
            <person name="Eisen J.A."/>
        </authorList>
    </citation>
    <scope>NUCLEOTIDE SEQUENCE [LARGE SCALE GENOMIC DNA]</scope>
    <source>
        <strain evidence="3">DSM 16511 / JCM 12458 / E9I37-1</strain>
    </source>
</reference>
<dbReference type="KEGG" id="nsa:Nitsa_0256"/>
<evidence type="ECO:0000313" key="2">
    <source>
        <dbReference type="EMBL" id="ADV45528.1"/>
    </source>
</evidence>
<evidence type="ECO:0008006" key="4">
    <source>
        <dbReference type="Google" id="ProtNLM"/>
    </source>
</evidence>
<dbReference type="AlphaFoldDB" id="E6WZE8"/>
<dbReference type="Proteomes" id="UP000008633">
    <property type="component" value="Chromosome"/>
</dbReference>
<sequence length="473" mass="51763">MRKNLLIGISVVTAAVMMTGCGGGGGSAGNPNNNAQTSGPEEPKQLNQPATVNSETTAGWLLDSGIADGDVFIDSTSANTYGMKLAGNSRLGKKFKTIAVRKLEAIERTLEGGDEINLRHQCSGGGSVEVHMTKNSSETIEDGKTTRKGEWTVNCNSSNCDANETEFHDNRWLRLCIPETYARVYIPLAASDTRFYFDGKGSLKESKTITEDEDANQTTGNIVVESKTENLLFKVDENSSDNITDYKQFGNFDLKFTLNATENGVDEDEIESRKLMTAEETEVYLLKAQGVLKDFDANAKKGEAIEGNFQAKWSAKEYDDQNDLWEGQAQADGFAADYDVVGNEDNKSLHDAESEDNLIVDWKELDENTTRYAINGGMAEAYRESNGSLCAGKVTLDTTKDIKRNPYQYMDDDNNTGWTVLPFEGNVTISGDGTAYAGFFADDQNHTHVIVKDSAGGFTEYNGTDELPDDLCN</sequence>
<feature type="compositionally biased region" description="Polar residues" evidence="1">
    <location>
        <begin position="35"/>
        <end position="49"/>
    </location>
</feature>
<name>E6WZE8_NITSE</name>
<dbReference type="PROSITE" id="PS51257">
    <property type="entry name" value="PROKAR_LIPOPROTEIN"/>
    <property type="match status" value="1"/>
</dbReference>
<keyword evidence="3" id="KW-1185">Reference proteome</keyword>
<dbReference type="EMBL" id="CP002452">
    <property type="protein sequence ID" value="ADV45528.1"/>
    <property type="molecule type" value="Genomic_DNA"/>
</dbReference>
<feature type="region of interest" description="Disordered" evidence="1">
    <location>
        <begin position="26"/>
        <end position="49"/>
    </location>
</feature>
<evidence type="ECO:0000313" key="3">
    <source>
        <dbReference type="Proteomes" id="UP000008633"/>
    </source>
</evidence>
<reference evidence="2 3" key="1">
    <citation type="journal article" date="2011" name="Stand. Genomic Sci.">
        <title>Complete genome sequence of Nitratifractor salsuginis type strain (E9I37-1).</title>
        <authorList>
            <person name="Anderson I."/>
            <person name="Sikorski J."/>
            <person name="Zeytun A."/>
            <person name="Nolan M."/>
            <person name="Lapidus A."/>
            <person name="Lucas S."/>
            <person name="Hammon N."/>
            <person name="Deshpande S."/>
            <person name="Cheng J.F."/>
            <person name="Tapia R."/>
            <person name="Han C."/>
            <person name="Goodwin L."/>
            <person name="Pitluck S."/>
            <person name="Liolios K."/>
            <person name="Pagani I."/>
            <person name="Ivanova N."/>
            <person name="Huntemann M."/>
            <person name="Mavromatis K."/>
            <person name="Ovchinikova G."/>
            <person name="Pati A."/>
            <person name="Chen A."/>
            <person name="Palaniappan K."/>
            <person name="Land M."/>
            <person name="Hauser L."/>
            <person name="Brambilla E.M."/>
            <person name="Ngatchou-Djao O.D."/>
            <person name="Rohde M."/>
            <person name="Tindall B.J."/>
            <person name="Goker M."/>
            <person name="Detter J.C."/>
            <person name="Woyke T."/>
            <person name="Bristow J."/>
            <person name="Eisen J.A."/>
            <person name="Markowitz V."/>
            <person name="Hugenholtz P."/>
            <person name="Klenk H.P."/>
            <person name="Kyrpides N.C."/>
        </authorList>
    </citation>
    <scope>NUCLEOTIDE SEQUENCE [LARGE SCALE GENOMIC DNA]</scope>
    <source>
        <strain evidence="3">DSM 16511 / JCM 12458 / E9I37-1</strain>
    </source>
</reference>
<dbReference type="STRING" id="749222.Nitsa_0256"/>